<dbReference type="RefSeq" id="WP_012322610.1">
    <property type="nucleotide sequence ID" value="NC_010505.1"/>
</dbReference>
<sequence>MNEETVAVQAAETIAIRNAVVFMMAMLMKDTPPESRDPVFAKYREGVLVSLDYSGQDGPVMELIRKHLPDAADRMIADIRRVI</sequence>
<protein>
    <submittedName>
        <fullName evidence="1">Uncharacterized protein</fullName>
    </submittedName>
</protein>
<dbReference type="EMBL" id="CP001001">
    <property type="protein sequence ID" value="ACB27673.1"/>
    <property type="molecule type" value="Genomic_DNA"/>
</dbReference>
<name>B1M2M5_METRJ</name>
<gene>
    <name evidence="1" type="ordered locus">Mrad2831_5728</name>
</gene>
<proteinExistence type="predicted"/>
<dbReference type="Proteomes" id="UP000006589">
    <property type="component" value="Chromosome"/>
</dbReference>
<reference evidence="1 2" key="1">
    <citation type="submission" date="2008-03" db="EMBL/GenBank/DDBJ databases">
        <title>Complete sequence of chromosome of Methylobacterium radiotolerans JCM 2831.</title>
        <authorList>
            <consortium name="US DOE Joint Genome Institute"/>
            <person name="Copeland A."/>
            <person name="Lucas S."/>
            <person name="Lapidus A."/>
            <person name="Glavina del Rio T."/>
            <person name="Dalin E."/>
            <person name="Tice H."/>
            <person name="Bruce D."/>
            <person name="Goodwin L."/>
            <person name="Pitluck S."/>
            <person name="Kiss H."/>
            <person name="Brettin T."/>
            <person name="Detter J.C."/>
            <person name="Han C."/>
            <person name="Kuske C.R."/>
            <person name="Schmutz J."/>
            <person name="Larimer F."/>
            <person name="Land M."/>
            <person name="Hauser L."/>
            <person name="Kyrpides N."/>
            <person name="Mikhailova N."/>
            <person name="Marx C.J."/>
            <person name="Richardson P."/>
        </authorList>
    </citation>
    <scope>NUCLEOTIDE SEQUENCE [LARGE SCALE GENOMIC DNA]</scope>
    <source>
        <strain evidence="2">ATCC 27329 / DSM 1819 / JCM 2831 / NBRC 15690 / NCIMB 10815 / 0-1</strain>
    </source>
</reference>
<evidence type="ECO:0000313" key="2">
    <source>
        <dbReference type="Proteomes" id="UP000006589"/>
    </source>
</evidence>
<evidence type="ECO:0000313" key="1">
    <source>
        <dbReference type="EMBL" id="ACB27673.1"/>
    </source>
</evidence>
<dbReference type="KEGG" id="mrd:Mrad2831_5728"/>
<dbReference type="GeneID" id="6141808"/>
<dbReference type="AlphaFoldDB" id="B1M2M5"/>
<organism evidence="1 2">
    <name type="scientific">Methylobacterium radiotolerans (strain ATCC 27329 / DSM 1819 / JCM 2831 / NBRC 15690 / NCIMB 10815 / 0-1)</name>
    <dbReference type="NCBI Taxonomy" id="426355"/>
    <lineage>
        <taxon>Bacteria</taxon>
        <taxon>Pseudomonadati</taxon>
        <taxon>Pseudomonadota</taxon>
        <taxon>Alphaproteobacteria</taxon>
        <taxon>Hyphomicrobiales</taxon>
        <taxon>Methylobacteriaceae</taxon>
        <taxon>Methylobacterium</taxon>
    </lineage>
</organism>
<dbReference type="STRING" id="426355.Mrad2831_5728"/>
<accession>B1M2M5</accession>
<dbReference type="HOGENOM" id="CLU_2538728_0_0_5"/>